<organism evidence="4 5">
    <name type="scientific">Exserohilum turcicum (strain 28A)</name>
    <name type="common">Northern leaf blight fungus</name>
    <name type="synonym">Setosphaeria turcica</name>
    <dbReference type="NCBI Taxonomy" id="671987"/>
    <lineage>
        <taxon>Eukaryota</taxon>
        <taxon>Fungi</taxon>
        <taxon>Dikarya</taxon>
        <taxon>Ascomycota</taxon>
        <taxon>Pezizomycotina</taxon>
        <taxon>Dothideomycetes</taxon>
        <taxon>Pleosporomycetidae</taxon>
        <taxon>Pleosporales</taxon>
        <taxon>Pleosporineae</taxon>
        <taxon>Pleosporaceae</taxon>
        <taxon>Exserohilum</taxon>
    </lineage>
</organism>
<feature type="transmembrane region" description="Helical" evidence="2">
    <location>
        <begin position="208"/>
        <end position="230"/>
    </location>
</feature>
<feature type="compositionally biased region" description="Basic residues" evidence="1">
    <location>
        <begin position="330"/>
        <end position="341"/>
    </location>
</feature>
<proteinExistence type="predicted"/>
<dbReference type="STRING" id="671987.R0IDG0"/>
<protein>
    <recommendedName>
        <fullName evidence="3">Rhodopsin domain-containing protein</fullName>
    </recommendedName>
</protein>
<feature type="region of interest" description="Disordered" evidence="1">
    <location>
        <begin position="275"/>
        <end position="358"/>
    </location>
</feature>
<accession>R0IDG0</accession>
<gene>
    <name evidence="4" type="ORF">SETTUDRAFT_94847</name>
</gene>
<dbReference type="InterPro" id="IPR049326">
    <property type="entry name" value="Rhodopsin_dom_fungi"/>
</dbReference>
<feature type="compositionally biased region" description="Polar residues" evidence="1">
    <location>
        <begin position="275"/>
        <end position="288"/>
    </location>
</feature>
<keyword evidence="5" id="KW-1185">Reference proteome</keyword>
<dbReference type="EMBL" id="KB908833">
    <property type="protein sequence ID" value="EOA83171.1"/>
    <property type="molecule type" value="Genomic_DNA"/>
</dbReference>
<feature type="transmembrane region" description="Helical" evidence="2">
    <location>
        <begin position="175"/>
        <end position="196"/>
    </location>
</feature>
<reference evidence="4 5" key="2">
    <citation type="journal article" date="2013" name="PLoS Genet.">
        <title>Comparative genome structure, secondary metabolite, and effector coding capacity across Cochliobolus pathogens.</title>
        <authorList>
            <person name="Condon B.J."/>
            <person name="Leng Y."/>
            <person name="Wu D."/>
            <person name="Bushley K.E."/>
            <person name="Ohm R.A."/>
            <person name="Otillar R."/>
            <person name="Martin J."/>
            <person name="Schackwitz W."/>
            <person name="Grimwood J."/>
            <person name="MohdZainudin N."/>
            <person name="Xue C."/>
            <person name="Wang R."/>
            <person name="Manning V.A."/>
            <person name="Dhillon B."/>
            <person name="Tu Z.J."/>
            <person name="Steffenson B.J."/>
            <person name="Salamov A."/>
            <person name="Sun H."/>
            <person name="Lowry S."/>
            <person name="LaButti K."/>
            <person name="Han J."/>
            <person name="Copeland A."/>
            <person name="Lindquist E."/>
            <person name="Barry K."/>
            <person name="Schmutz J."/>
            <person name="Baker S.E."/>
            <person name="Ciuffetti L.M."/>
            <person name="Grigoriev I.V."/>
            <person name="Zhong S."/>
            <person name="Turgeon B.G."/>
        </authorList>
    </citation>
    <scope>NUCLEOTIDE SEQUENCE [LARGE SCALE GENOMIC DNA]</scope>
    <source>
        <strain evidence="5">28A</strain>
    </source>
</reference>
<evidence type="ECO:0000256" key="1">
    <source>
        <dbReference type="SAM" id="MobiDB-lite"/>
    </source>
</evidence>
<sequence>MAAAGTVIAPPYVITATDKRGLIVVTGVSVLAFVWSCSLIRLWLRWQLKQWRWDDWWLSAATVLDTVQTGLVLHLVTLGLGASQADLSLAQRERLGKEGFATQILYIFVLLTSKLSVLFLHLRLSPGGWHRLAIWFILVVSCIWAVLSVVLVAVPCNPLQAVTRPPHCSNRWPKWLAISILDIVTEFLIFTTAIQLVHCLNMRRSAKVLVIVAFSARLPVIVLASVRLHYLHQRFHGSYTFEYLVATQWQMGYAIMSCTITGMGPLLRPFENEYVSSTKEQGQSSDQHVMTRDSVSSSGSSVLPPRRMPRTAPDNVSEFYLMDNLPPRNTTKRTKAHHRRSASLDPSRLATSSSPPPATMTADENFCPAHLYRSHEAEVWVGERSMSFCQDESQPGAGPSGKGGANLVIGKKREFKVEIDRASRYADNVFEA</sequence>
<dbReference type="AlphaFoldDB" id="R0IDG0"/>
<evidence type="ECO:0000313" key="5">
    <source>
        <dbReference type="Proteomes" id="UP000016935"/>
    </source>
</evidence>
<feature type="transmembrane region" description="Helical" evidence="2">
    <location>
        <begin position="22"/>
        <end position="44"/>
    </location>
</feature>
<evidence type="ECO:0000313" key="4">
    <source>
        <dbReference type="EMBL" id="EOA83171.1"/>
    </source>
</evidence>
<feature type="transmembrane region" description="Helical" evidence="2">
    <location>
        <begin position="132"/>
        <end position="155"/>
    </location>
</feature>
<dbReference type="Pfam" id="PF20684">
    <property type="entry name" value="Fung_rhodopsin"/>
    <property type="match status" value="1"/>
</dbReference>
<dbReference type="Proteomes" id="UP000016935">
    <property type="component" value="Unassembled WGS sequence"/>
</dbReference>
<evidence type="ECO:0000256" key="2">
    <source>
        <dbReference type="SAM" id="Phobius"/>
    </source>
</evidence>
<dbReference type="HOGENOM" id="CLU_036632_1_3_1"/>
<dbReference type="RefSeq" id="XP_008028966.1">
    <property type="nucleotide sequence ID" value="XM_008030775.1"/>
</dbReference>
<feature type="domain" description="Rhodopsin" evidence="3">
    <location>
        <begin position="40"/>
        <end position="267"/>
    </location>
</feature>
<keyword evidence="2" id="KW-0812">Transmembrane</keyword>
<dbReference type="PANTHER" id="PTHR39614">
    <property type="entry name" value="INTEGRAL MEMBRANE PROTEIN"/>
    <property type="match status" value="1"/>
</dbReference>
<dbReference type="PANTHER" id="PTHR39614:SF2">
    <property type="entry name" value="INTEGRAL MEMBRANE PROTEIN"/>
    <property type="match status" value="1"/>
</dbReference>
<keyword evidence="2" id="KW-1133">Transmembrane helix</keyword>
<keyword evidence="2" id="KW-0472">Membrane</keyword>
<dbReference type="eggNOG" id="ENOG502SPVV">
    <property type="taxonomic scope" value="Eukaryota"/>
</dbReference>
<feature type="transmembrane region" description="Helical" evidence="2">
    <location>
        <begin position="100"/>
        <end position="120"/>
    </location>
</feature>
<dbReference type="OrthoDB" id="3918601at2759"/>
<feature type="transmembrane region" description="Helical" evidence="2">
    <location>
        <begin position="56"/>
        <end position="80"/>
    </location>
</feature>
<dbReference type="GeneID" id="19406131"/>
<reference evidence="4 5" key="1">
    <citation type="journal article" date="2012" name="PLoS Pathog.">
        <title>Diverse lifestyles and strategies of plant pathogenesis encoded in the genomes of eighteen Dothideomycetes fungi.</title>
        <authorList>
            <person name="Ohm R.A."/>
            <person name="Feau N."/>
            <person name="Henrissat B."/>
            <person name="Schoch C.L."/>
            <person name="Horwitz B.A."/>
            <person name="Barry K.W."/>
            <person name="Condon B.J."/>
            <person name="Copeland A.C."/>
            <person name="Dhillon B."/>
            <person name="Glaser F."/>
            <person name="Hesse C.N."/>
            <person name="Kosti I."/>
            <person name="LaButti K."/>
            <person name="Lindquist E.A."/>
            <person name="Lucas S."/>
            <person name="Salamov A.A."/>
            <person name="Bradshaw R.E."/>
            <person name="Ciuffetti L."/>
            <person name="Hamelin R.C."/>
            <person name="Kema G.H.J."/>
            <person name="Lawrence C."/>
            <person name="Scott J.A."/>
            <person name="Spatafora J.W."/>
            <person name="Turgeon B.G."/>
            <person name="de Wit P.J.G.M."/>
            <person name="Zhong S."/>
            <person name="Goodwin S.B."/>
            <person name="Grigoriev I.V."/>
        </authorList>
    </citation>
    <scope>NUCLEOTIDE SEQUENCE [LARGE SCALE GENOMIC DNA]</scope>
    <source>
        <strain evidence="5">28A</strain>
    </source>
</reference>
<name>R0IDG0_EXST2</name>
<evidence type="ECO:0000259" key="3">
    <source>
        <dbReference type="Pfam" id="PF20684"/>
    </source>
</evidence>